<dbReference type="Proteomes" id="UP001597351">
    <property type="component" value="Unassembled WGS sequence"/>
</dbReference>
<comment type="caution">
    <text evidence="1">The sequence shown here is derived from an EMBL/GenBank/DDBJ whole genome shotgun (WGS) entry which is preliminary data.</text>
</comment>
<protein>
    <submittedName>
        <fullName evidence="1">Uncharacterized protein</fullName>
    </submittedName>
</protein>
<dbReference type="EMBL" id="JBHUGD010000001">
    <property type="protein sequence ID" value="MFD1945942.1"/>
    <property type="molecule type" value="Genomic_DNA"/>
</dbReference>
<sequence length="136" mass="14934">MSSLRTHFEGSAVELADHAALEVSEQEGATMLTLRPRTPTAVAVVLHLLDDKVGTVALDDPACVPAELGNDPVADLESIDYFVSVAVQGRATAFHLGRGGCVEIQDGEDTSRSWRNAWPWPGWRRRAERIEYEPYS</sequence>
<proteinExistence type="predicted"/>
<evidence type="ECO:0000313" key="1">
    <source>
        <dbReference type="EMBL" id="MFD1945942.1"/>
    </source>
</evidence>
<organism evidence="1 2">
    <name type="scientific">Nocardioides aestuarii</name>
    <dbReference type="NCBI Taxonomy" id="252231"/>
    <lineage>
        <taxon>Bacteria</taxon>
        <taxon>Bacillati</taxon>
        <taxon>Actinomycetota</taxon>
        <taxon>Actinomycetes</taxon>
        <taxon>Propionibacteriales</taxon>
        <taxon>Nocardioidaceae</taxon>
        <taxon>Nocardioides</taxon>
    </lineage>
</organism>
<keyword evidence="2" id="KW-1185">Reference proteome</keyword>
<accession>A0ABW4TJN9</accession>
<gene>
    <name evidence="1" type="ORF">ACFSDE_04005</name>
</gene>
<name>A0ABW4TJN9_9ACTN</name>
<dbReference type="RefSeq" id="WP_343915148.1">
    <property type="nucleotide sequence ID" value="NZ_BAAAJT010000002.1"/>
</dbReference>
<reference evidence="2" key="1">
    <citation type="journal article" date="2019" name="Int. J. Syst. Evol. Microbiol.">
        <title>The Global Catalogue of Microorganisms (GCM) 10K type strain sequencing project: providing services to taxonomists for standard genome sequencing and annotation.</title>
        <authorList>
            <consortium name="The Broad Institute Genomics Platform"/>
            <consortium name="The Broad Institute Genome Sequencing Center for Infectious Disease"/>
            <person name="Wu L."/>
            <person name="Ma J."/>
        </authorList>
    </citation>
    <scope>NUCLEOTIDE SEQUENCE [LARGE SCALE GENOMIC DNA]</scope>
    <source>
        <strain evidence="2">CGMCC 1.12477</strain>
    </source>
</reference>
<evidence type="ECO:0000313" key="2">
    <source>
        <dbReference type="Proteomes" id="UP001597351"/>
    </source>
</evidence>